<organism evidence="9 10">
    <name type="scientific">Desulfotalea psychrophila (strain LSv54 / DSM 12343)</name>
    <dbReference type="NCBI Taxonomy" id="177439"/>
    <lineage>
        <taxon>Bacteria</taxon>
        <taxon>Pseudomonadati</taxon>
        <taxon>Thermodesulfobacteriota</taxon>
        <taxon>Desulfobulbia</taxon>
        <taxon>Desulfobulbales</taxon>
        <taxon>Desulfocapsaceae</taxon>
        <taxon>Desulfotalea</taxon>
    </lineage>
</organism>
<dbReference type="EMBL" id="CR522870">
    <property type="protein sequence ID" value="CAG36512.1"/>
    <property type="molecule type" value="Genomic_DNA"/>
</dbReference>
<dbReference type="InterPro" id="IPR003838">
    <property type="entry name" value="ABC3_permease_C"/>
</dbReference>
<keyword evidence="3" id="KW-1003">Cell membrane</keyword>
<dbReference type="HOGENOM" id="CLU_000604_8_6_7"/>
<feature type="transmembrane region" description="Helical" evidence="7">
    <location>
        <begin position="20"/>
        <end position="39"/>
    </location>
</feature>
<dbReference type="AlphaFoldDB" id="Q6AMB3"/>
<dbReference type="PANTHER" id="PTHR30489:SF0">
    <property type="entry name" value="LIPOPROTEIN-RELEASING SYSTEM TRANSMEMBRANE PROTEIN LOLE"/>
    <property type="match status" value="1"/>
</dbReference>
<keyword evidence="4 7" id="KW-0812">Transmembrane</keyword>
<comment type="subcellular location">
    <subcellularLocation>
        <location evidence="1">Cell membrane</location>
        <topology evidence="1">Multi-pass membrane protein</topology>
    </subcellularLocation>
</comment>
<keyword evidence="6 7" id="KW-0472">Membrane</keyword>
<reference evidence="10" key="1">
    <citation type="journal article" date="2004" name="Environ. Microbiol.">
        <title>The genome of Desulfotalea psychrophila, a sulfate-reducing bacterium from permanently cold Arctic sediments.</title>
        <authorList>
            <person name="Rabus R."/>
            <person name="Ruepp A."/>
            <person name="Frickey T."/>
            <person name="Rattei T."/>
            <person name="Fartmann B."/>
            <person name="Stark M."/>
            <person name="Bauer M."/>
            <person name="Zibat A."/>
            <person name="Lombardot T."/>
            <person name="Becker I."/>
            <person name="Amann J."/>
            <person name="Gellner K."/>
            <person name="Teeling H."/>
            <person name="Leuschner W.D."/>
            <person name="Gloeckner F.-O."/>
            <person name="Lupas A.N."/>
            <person name="Amann R."/>
            <person name="Klenk H.-P."/>
        </authorList>
    </citation>
    <scope>NUCLEOTIDE SEQUENCE [LARGE SCALE GENOMIC DNA]</scope>
    <source>
        <strain evidence="10">DSM 12343 / LSv54</strain>
    </source>
</reference>
<gene>
    <name evidence="9" type="ordered locus">DP1783</name>
</gene>
<evidence type="ECO:0000256" key="1">
    <source>
        <dbReference type="ARBA" id="ARBA00004651"/>
    </source>
</evidence>
<comment type="similarity">
    <text evidence="2">Belongs to the ABC-4 integral membrane protein family. LolC/E subfamily.</text>
</comment>
<evidence type="ECO:0000313" key="10">
    <source>
        <dbReference type="Proteomes" id="UP000000602"/>
    </source>
</evidence>
<sequence length="387" mass="43209">MLSLKLAYRNLLGAGLRTWLNAIVLSMVYVIIIWQQGLLDGWKQQALRDMLNWEIGGGQYWQQNYDPYDPLSLEESHAPVPRALQDSKDATPILIVQATIYPQGRMQSCLLKGITPKQEILHLPSADLQLQTPEIPILLGTRMAESTNLQKGDTVTIRWRDAHGVFDAAEGKVVAIMKTNVPAIDQGQLWLPLERLQAMMQLAGEASIIVMDQETKDHGPQKGFIFRDREFLSQDFNAILQVENISGYILYTILLSLALLAIFDTQVLAIFRRRREIGTLIALGMPRGAIIRLFTLEGTMHGILAIFVAAIYGIPLLYIQATWGIPMPEITDSYGLAISDRIFPIYGASLIFTTIFIVMVIVTIVSFIPARKISHLSATDAIKGKLP</sequence>
<evidence type="ECO:0000256" key="6">
    <source>
        <dbReference type="ARBA" id="ARBA00023136"/>
    </source>
</evidence>
<dbReference type="Proteomes" id="UP000000602">
    <property type="component" value="Chromosome"/>
</dbReference>
<evidence type="ECO:0000313" key="9">
    <source>
        <dbReference type="EMBL" id="CAG36512.1"/>
    </source>
</evidence>
<evidence type="ECO:0000256" key="7">
    <source>
        <dbReference type="SAM" id="Phobius"/>
    </source>
</evidence>
<keyword evidence="5 7" id="KW-1133">Transmembrane helix</keyword>
<keyword evidence="9" id="KW-0449">Lipoprotein</keyword>
<feature type="transmembrane region" description="Helical" evidence="7">
    <location>
        <begin position="302"/>
        <end position="325"/>
    </location>
</feature>
<dbReference type="KEGG" id="dps:DP1783"/>
<dbReference type="STRING" id="177439.DP1783"/>
<dbReference type="PANTHER" id="PTHR30489">
    <property type="entry name" value="LIPOPROTEIN-RELEASING SYSTEM TRANSMEMBRANE PROTEIN LOLE"/>
    <property type="match status" value="1"/>
</dbReference>
<evidence type="ECO:0000256" key="5">
    <source>
        <dbReference type="ARBA" id="ARBA00022989"/>
    </source>
</evidence>
<evidence type="ECO:0000256" key="3">
    <source>
        <dbReference type="ARBA" id="ARBA00022475"/>
    </source>
</evidence>
<evidence type="ECO:0000256" key="2">
    <source>
        <dbReference type="ARBA" id="ARBA00005236"/>
    </source>
</evidence>
<proteinExistence type="inferred from homology"/>
<name>Q6AMB3_DESPS</name>
<dbReference type="GO" id="GO:0044874">
    <property type="term" value="P:lipoprotein localization to outer membrane"/>
    <property type="evidence" value="ECO:0007669"/>
    <property type="project" value="TreeGrafter"/>
</dbReference>
<keyword evidence="10" id="KW-1185">Reference proteome</keyword>
<feature type="domain" description="ABC3 transporter permease C-terminal" evidence="8">
    <location>
        <begin position="249"/>
        <end position="377"/>
    </location>
</feature>
<dbReference type="RefSeq" id="WP_011189024.1">
    <property type="nucleotide sequence ID" value="NC_006138.1"/>
</dbReference>
<accession>Q6AMB3</accession>
<dbReference type="GO" id="GO:0098797">
    <property type="term" value="C:plasma membrane protein complex"/>
    <property type="evidence" value="ECO:0007669"/>
    <property type="project" value="TreeGrafter"/>
</dbReference>
<dbReference type="Pfam" id="PF02687">
    <property type="entry name" value="FtsX"/>
    <property type="match status" value="1"/>
</dbReference>
<dbReference type="InterPro" id="IPR051447">
    <property type="entry name" value="Lipoprotein-release_system"/>
</dbReference>
<evidence type="ECO:0000256" key="4">
    <source>
        <dbReference type="ARBA" id="ARBA00022692"/>
    </source>
</evidence>
<feature type="transmembrane region" description="Helical" evidence="7">
    <location>
        <begin position="345"/>
        <end position="368"/>
    </location>
</feature>
<protein>
    <submittedName>
        <fullName evidence="9">Similar to lipoprotein releasing system transmembrane protein</fullName>
    </submittedName>
</protein>
<dbReference type="OrthoDB" id="9809768at2"/>
<feature type="transmembrane region" description="Helical" evidence="7">
    <location>
        <begin position="248"/>
        <end position="271"/>
    </location>
</feature>
<dbReference type="eggNOG" id="COG4591">
    <property type="taxonomic scope" value="Bacteria"/>
</dbReference>
<evidence type="ECO:0000259" key="8">
    <source>
        <dbReference type="Pfam" id="PF02687"/>
    </source>
</evidence>